<protein>
    <submittedName>
        <fullName evidence="1">Uncharacterized protein</fullName>
    </submittedName>
</protein>
<name>A0A6A6T3Q1_9PLEO</name>
<proteinExistence type="predicted"/>
<dbReference type="EMBL" id="MU004380">
    <property type="protein sequence ID" value="KAF2653523.1"/>
    <property type="molecule type" value="Genomic_DNA"/>
</dbReference>
<organism evidence="1 2">
    <name type="scientific">Lophiostoma macrostomum CBS 122681</name>
    <dbReference type="NCBI Taxonomy" id="1314788"/>
    <lineage>
        <taxon>Eukaryota</taxon>
        <taxon>Fungi</taxon>
        <taxon>Dikarya</taxon>
        <taxon>Ascomycota</taxon>
        <taxon>Pezizomycotina</taxon>
        <taxon>Dothideomycetes</taxon>
        <taxon>Pleosporomycetidae</taxon>
        <taxon>Pleosporales</taxon>
        <taxon>Lophiostomataceae</taxon>
        <taxon>Lophiostoma</taxon>
    </lineage>
</organism>
<evidence type="ECO:0000313" key="2">
    <source>
        <dbReference type="Proteomes" id="UP000799324"/>
    </source>
</evidence>
<accession>A0A6A6T3Q1</accession>
<gene>
    <name evidence="1" type="ORF">K491DRAFT_515158</name>
</gene>
<dbReference type="AlphaFoldDB" id="A0A6A6T3Q1"/>
<dbReference type="Proteomes" id="UP000799324">
    <property type="component" value="Unassembled WGS sequence"/>
</dbReference>
<sequence>MKTPAGRSAPYSVSGDVYRIYLYAYSPRATLAAQRLLCCTVWRRDGLWGSVRRDRRCGSLPVGGRWQDRPLPVPDQAGLKPQKKLLEGGAESSNGARASALATLLQPHWRAVAALDAAVHRLELCVSRRAALRLVHEQQQLLCPSRARSPRQGPSLKPRCYRLFLEPWPAALHSNP</sequence>
<evidence type="ECO:0000313" key="1">
    <source>
        <dbReference type="EMBL" id="KAF2653523.1"/>
    </source>
</evidence>
<reference evidence="1" key="1">
    <citation type="journal article" date="2020" name="Stud. Mycol.">
        <title>101 Dothideomycetes genomes: a test case for predicting lifestyles and emergence of pathogens.</title>
        <authorList>
            <person name="Haridas S."/>
            <person name="Albert R."/>
            <person name="Binder M."/>
            <person name="Bloem J."/>
            <person name="Labutti K."/>
            <person name="Salamov A."/>
            <person name="Andreopoulos B."/>
            <person name="Baker S."/>
            <person name="Barry K."/>
            <person name="Bills G."/>
            <person name="Bluhm B."/>
            <person name="Cannon C."/>
            <person name="Castanera R."/>
            <person name="Culley D."/>
            <person name="Daum C."/>
            <person name="Ezra D."/>
            <person name="Gonzalez J."/>
            <person name="Henrissat B."/>
            <person name="Kuo A."/>
            <person name="Liang C."/>
            <person name="Lipzen A."/>
            <person name="Lutzoni F."/>
            <person name="Magnuson J."/>
            <person name="Mondo S."/>
            <person name="Nolan M."/>
            <person name="Ohm R."/>
            <person name="Pangilinan J."/>
            <person name="Park H.-J."/>
            <person name="Ramirez L."/>
            <person name="Alfaro M."/>
            <person name="Sun H."/>
            <person name="Tritt A."/>
            <person name="Yoshinaga Y."/>
            <person name="Zwiers L.-H."/>
            <person name="Turgeon B."/>
            <person name="Goodwin S."/>
            <person name="Spatafora J."/>
            <person name="Crous P."/>
            <person name="Grigoriev I."/>
        </authorList>
    </citation>
    <scope>NUCLEOTIDE SEQUENCE</scope>
    <source>
        <strain evidence="1">CBS 122681</strain>
    </source>
</reference>
<keyword evidence="2" id="KW-1185">Reference proteome</keyword>